<dbReference type="Proteomes" id="UP001595526">
    <property type="component" value="Unassembled WGS sequence"/>
</dbReference>
<dbReference type="EC" id="3.1.-.-" evidence="2"/>
<reference evidence="3" key="1">
    <citation type="journal article" date="2019" name="Int. J. Syst. Evol. Microbiol.">
        <title>The Global Catalogue of Microorganisms (GCM) 10K type strain sequencing project: providing services to taxonomists for standard genome sequencing and annotation.</title>
        <authorList>
            <consortium name="The Broad Institute Genomics Platform"/>
            <consortium name="The Broad Institute Genome Sequencing Center for Infectious Disease"/>
            <person name="Wu L."/>
            <person name="Ma J."/>
        </authorList>
    </citation>
    <scope>NUCLEOTIDE SEQUENCE [LARGE SCALE GENOMIC DNA]</scope>
    <source>
        <strain evidence="3">KCTC 52416</strain>
    </source>
</reference>
<dbReference type="RefSeq" id="WP_379020548.1">
    <property type="nucleotide sequence ID" value="NZ_JBHRTA010000016.1"/>
</dbReference>
<accession>A0ABV7JK36</accession>
<dbReference type="PANTHER" id="PTHR43143:SF1">
    <property type="entry name" value="SERINE_THREONINE-PROTEIN PHOSPHATASE CPPED1"/>
    <property type="match status" value="1"/>
</dbReference>
<dbReference type="GO" id="GO:0016787">
    <property type="term" value="F:hydrolase activity"/>
    <property type="evidence" value="ECO:0007669"/>
    <property type="project" value="UniProtKB-KW"/>
</dbReference>
<organism evidence="2 3">
    <name type="scientific">Parapedobacter deserti</name>
    <dbReference type="NCBI Taxonomy" id="1912957"/>
    <lineage>
        <taxon>Bacteria</taxon>
        <taxon>Pseudomonadati</taxon>
        <taxon>Bacteroidota</taxon>
        <taxon>Sphingobacteriia</taxon>
        <taxon>Sphingobacteriales</taxon>
        <taxon>Sphingobacteriaceae</taxon>
        <taxon>Parapedobacter</taxon>
    </lineage>
</organism>
<dbReference type="InterPro" id="IPR029052">
    <property type="entry name" value="Metallo-depent_PP-like"/>
</dbReference>
<evidence type="ECO:0000313" key="3">
    <source>
        <dbReference type="Proteomes" id="UP001595526"/>
    </source>
</evidence>
<protein>
    <submittedName>
        <fullName evidence="2">Metallophosphoesterase family protein</fullName>
        <ecNumber evidence="2">3.1.-.-</ecNumber>
    </submittedName>
</protein>
<feature type="domain" description="Calcineurin-like phosphoesterase" evidence="1">
    <location>
        <begin position="23"/>
        <end position="209"/>
    </location>
</feature>
<keyword evidence="2" id="KW-0378">Hydrolase</keyword>
<dbReference type="PANTHER" id="PTHR43143">
    <property type="entry name" value="METALLOPHOSPHOESTERASE, CALCINEURIN SUPERFAMILY"/>
    <property type="match status" value="1"/>
</dbReference>
<dbReference type="InterPro" id="IPR004843">
    <property type="entry name" value="Calcineurin-like_PHP"/>
</dbReference>
<gene>
    <name evidence="2" type="ORF">ACFOET_05925</name>
</gene>
<dbReference type="Pfam" id="PF00149">
    <property type="entry name" value="Metallophos"/>
    <property type="match status" value="1"/>
</dbReference>
<keyword evidence="3" id="KW-1185">Reference proteome</keyword>
<dbReference type="SUPFAM" id="SSF56300">
    <property type="entry name" value="Metallo-dependent phosphatases"/>
    <property type="match status" value="1"/>
</dbReference>
<dbReference type="InterPro" id="IPR051918">
    <property type="entry name" value="STPP_CPPED1"/>
</dbReference>
<sequence length="324" mass="37207">MLPLIASGSVLASTSADGRFGRIRFGVCTDVHQDLIPDAERRLAAFIEEMEREKPDFIIQLGDFCFPDEQNTNFMQIWNSFSGKKLHVVGNHDPEGDYTLTEVMDFWGMESPNYSLNLNGYHLVTLNGNDVNPEHEIPWKYERYISKEQLDWLESDLNATDLPTIVFCHQGLDNPKRIENALFVRTLFERVNQHAGFRKVQLVFSGHHHLDYHNVINGIHYIQINSMSYNWQGDNYAESPYPESVNKQYPLLKYMAHYKDPLWALIEIDESGRLTLTGRSSTFFGKSPQALGKPRYEYAYPVVPHIKDRQVQLTNAAFAPATGC</sequence>
<dbReference type="Gene3D" id="3.60.21.10">
    <property type="match status" value="1"/>
</dbReference>
<comment type="caution">
    <text evidence="2">The sequence shown here is derived from an EMBL/GenBank/DDBJ whole genome shotgun (WGS) entry which is preliminary data.</text>
</comment>
<dbReference type="EMBL" id="JBHRTA010000016">
    <property type="protein sequence ID" value="MFC3197141.1"/>
    <property type="molecule type" value="Genomic_DNA"/>
</dbReference>
<proteinExistence type="predicted"/>
<evidence type="ECO:0000259" key="1">
    <source>
        <dbReference type="Pfam" id="PF00149"/>
    </source>
</evidence>
<name>A0ABV7JK36_9SPHI</name>
<evidence type="ECO:0000313" key="2">
    <source>
        <dbReference type="EMBL" id="MFC3197141.1"/>
    </source>
</evidence>